<sequence length="46" mass="5504">MQRSYRIHSQEFEHPSYCPKGGDCQDTTNDHEKAYQHLPKCEQSHR</sequence>
<evidence type="ECO:0000313" key="2">
    <source>
        <dbReference type="EMBL" id="CAF1682331.1"/>
    </source>
</evidence>
<name>A0A8S2GD19_9BILA</name>
<feature type="region of interest" description="Disordered" evidence="1">
    <location>
        <begin position="1"/>
        <end position="31"/>
    </location>
</feature>
<accession>A0A8S2GD19</accession>
<evidence type="ECO:0000313" key="4">
    <source>
        <dbReference type="Proteomes" id="UP000677228"/>
    </source>
</evidence>
<dbReference type="AlphaFoldDB" id="A0A8S2GD19"/>
<protein>
    <submittedName>
        <fullName evidence="2">Uncharacterized protein</fullName>
    </submittedName>
</protein>
<dbReference type="EMBL" id="CAJOBA010120567">
    <property type="protein sequence ID" value="CAF4579072.1"/>
    <property type="molecule type" value="Genomic_DNA"/>
</dbReference>
<evidence type="ECO:0000313" key="3">
    <source>
        <dbReference type="EMBL" id="CAF4579072.1"/>
    </source>
</evidence>
<reference evidence="2" key="1">
    <citation type="submission" date="2021-02" db="EMBL/GenBank/DDBJ databases">
        <authorList>
            <person name="Nowell W R."/>
        </authorList>
    </citation>
    <scope>NUCLEOTIDE SEQUENCE</scope>
</reference>
<proteinExistence type="predicted"/>
<comment type="caution">
    <text evidence="2">The sequence shown here is derived from an EMBL/GenBank/DDBJ whole genome shotgun (WGS) entry which is preliminary data.</text>
</comment>
<gene>
    <name evidence="2" type="ORF">OVA965_LOCUS46109</name>
    <name evidence="3" type="ORF">TMI583_LOCUS50354</name>
</gene>
<dbReference type="Proteomes" id="UP000682733">
    <property type="component" value="Unassembled WGS sequence"/>
</dbReference>
<dbReference type="Proteomes" id="UP000677228">
    <property type="component" value="Unassembled WGS sequence"/>
</dbReference>
<evidence type="ECO:0000256" key="1">
    <source>
        <dbReference type="SAM" id="MobiDB-lite"/>
    </source>
</evidence>
<dbReference type="EMBL" id="CAJNOK010080575">
    <property type="protein sequence ID" value="CAF1682331.1"/>
    <property type="molecule type" value="Genomic_DNA"/>
</dbReference>
<feature type="non-terminal residue" evidence="2">
    <location>
        <position position="46"/>
    </location>
</feature>
<organism evidence="2 4">
    <name type="scientific">Didymodactylos carnosus</name>
    <dbReference type="NCBI Taxonomy" id="1234261"/>
    <lineage>
        <taxon>Eukaryota</taxon>
        <taxon>Metazoa</taxon>
        <taxon>Spiralia</taxon>
        <taxon>Gnathifera</taxon>
        <taxon>Rotifera</taxon>
        <taxon>Eurotatoria</taxon>
        <taxon>Bdelloidea</taxon>
        <taxon>Philodinida</taxon>
        <taxon>Philodinidae</taxon>
        <taxon>Didymodactylos</taxon>
    </lineage>
</organism>